<name>A0ABX8RL64_NOCIO</name>
<dbReference type="EMBL" id="CP078145">
    <property type="protein sequence ID" value="QXN90313.1"/>
    <property type="molecule type" value="Genomic_DNA"/>
</dbReference>
<organism evidence="2 3">
    <name type="scientific">Nocardia iowensis</name>
    <dbReference type="NCBI Taxonomy" id="204891"/>
    <lineage>
        <taxon>Bacteria</taxon>
        <taxon>Bacillati</taxon>
        <taxon>Actinomycetota</taxon>
        <taxon>Actinomycetes</taxon>
        <taxon>Mycobacteriales</taxon>
        <taxon>Nocardiaceae</taxon>
        <taxon>Nocardia</taxon>
    </lineage>
</organism>
<protein>
    <submittedName>
        <fullName evidence="2">Uncharacterized protein</fullName>
    </submittedName>
</protein>
<dbReference type="Proteomes" id="UP000694257">
    <property type="component" value="Chromosome"/>
</dbReference>
<feature type="region of interest" description="Disordered" evidence="1">
    <location>
        <begin position="112"/>
        <end position="133"/>
    </location>
</feature>
<keyword evidence="3" id="KW-1185">Reference proteome</keyword>
<reference evidence="2 3" key="1">
    <citation type="submission" date="2021-07" db="EMBL/GenBank/DDBJ databases">
        <title>Whole Genome Sequence of Nocardia Iowensis.</title>
        <authorList>
            <person name="Lamm A."/>
            <person name="Collins-Fairclough A.M."/>
            <person name="Bunk B."/>
            <person name="Sproer C."/>
        </authorList>
    </citation>
    <scope>NUCLEOTIDE SEQUENCE [LARGE SCALE GENOMIC DNA]</scope>
    <source>
        <strain evidence="2 3">NRRL 5646</strain>
    </source>
</reference>
<evidence type="ECO:0000256" key="1">
    <source>
        <dbReference type="SAM" id="MobiDB-lite"/>
    </source>
</evidence>
<evidence type="ECO:0000313" key="3">
    <source>
        <dbReference type="Proteomes" id="UP000694257"/>
    </source>
</evidence>
<accession>A0ABX8RL64</accession>
<proteinExistence type="predicted"/>
<dbReference type="RefSeq" id="WP_218471185.1">
    <property type="nucleotide sequence ID" value="NZ_BAABJN010000006.1"/>
</dbReference>
<evidence type="ECO:0000313" key="2">
    <source>
        <dbReference type="EMBL" id="QXN90313.1"/>
    </source>
</evidence>
<gene>
    <name evidence="2" type="ORF">KV110_33625</name>
</gene>
<sequence length="133" mass="14994">MSSRGRPSLDSVTRSKEDAKRVFVAEYRFLREANMTHDAIAQRLGLTVATLRTRILRYDCLILSQAEQRIADRLDGLIDAGEPFTLEQLHTLDDGIASMLVQIALKRGRIRSSQSRAQRPRRAPVYTPVGVES</sequence>